<dbReference type="GO" id="GO:0004559">
    <property type="term" value="F:alpha-mannosidase activity"/>
    <property type="evidence" value="ECO:0007669"/>
    <property type="project" value="UniProtKB-EC"/>
</dbReference>
<protein>
    <recommendedName>
        <fullName evidence="3">alpha-mannosidase</fullName>
        <ecNumber evidence="3">3.2.1.24</ecNumber>
    </recommendedName>
</protein>
<dbReference type="GO" id="GO:0030246">
    <property type="term" value="F:carbohydrate binding"/>
    <property type="evidence" value="ECO:0007669"/>
    <property type="project" value="InterPro"/>
</dbReference>
<dbReference type="FunFam" id="1.20.1270.50:FF:000004">
    <property type="entry name" value="alpha-mannosidase 2C1 isoform X1"/>
    <property type="match status" value="1"/>
</dbReference>
<dbReference type="Gene3D" id="1.20.1270.50">
    <property type="entry name" value="Glycoside hydrolase family 38, central domain"/>
    <property type="match status" value="1"/>
</dbReference>
<comment type="similarity">
    <text evidence="2">Belongs to the glycosyl hydrolase 38 family.</text>
</comment>
<evidence type="ECO:0000256" key="3">
    <source>
        <dbReference type="ARBA" id="ARBA00012752"/>
    </source>
</evidence>
<dbReference type="GO" id="GO:0009313">
    <property type="term" value="P:oligosaccharide catabolic process"/>
    <property type="evidence" value="ECO:0007669"/>
    <property type="project" value="TreeGrafter"/>
</dbReference>
<name>A0A0P1BC44_9BASI</name>
<dbReference type="InterPro" id="IPR015341">
    <property type="entry name" value="Glyco_hydro_38_cen"/>
</dbReference>
<dbReference type="Proteomes" id="UP000054845">
    <property type="component" value="Unassembled WGS sequence"/>
</dbReference>
<evidence type="ECO:0000313" key="9">
    <source>
        <dbReference type="Proteomes" id="UP000054845"/>
    </source>
</evidence>
<dbReference type="Pfam" id="PF22907">
    <property type="entry name" value="Ams1-like_1st"/>
    <property type="match status" value="1"/>
</dbReference>
<accession>A0A0P1BC44</accession>
<keyword evidence="5 8" id="KW-0378">Hydrolase</keyword>
<dbReference type="GO" id="GO:0000329">
    <property type="term" value="C:fungal-type vacuole membrane"/>
    <property type="evidence" value="ECO:0007669"/>
    <property type="project" value="TreeGrafter"/>
</dbReference>
<keyword evidence="4" id="KW-0479">Metal-binding</keyword>
<dbReference type="InterPro" id="IPR011013">
    <property type="entry name" value="Gal_mutarotase_sf_dom"/>
</dbReference>
<keyword evidence="6" id="KW-0326">Glycosidase</keyword>
<dbReference type="GO" id="GO:0046872">
    <property type="term" value="F:metal ion binding"/>
    <property type="evidence" value="ECO:0007669"/>
    <property type="project" value="UniProtKB-KW"/>
</dbReference>
<dbReference type="Pfam" id="PF17677">
    <property type="entry name" value="Glyco_hydro38C2"/>
    <property type="match status" value="1"/>
</dbReference>
<dbReference type="InterPro" id="IPR027291">
    <property type="entry name" value="Glyco_hydro_38_N_sf"/>
</dbReference>
<dbReference type="SUPFAM" id="SSF88688">
    <property type="entry name" value="Families 57/38 glycoside transferase middle domain"/>
    <property type="match status" value="1"/>
</dbReference>
<sequence>MSGASQGPRPYPELSIASERPVHGIDIRSVQERRLEEFHGGQYSRWNLASVLFESSRDDEGVIRIWRWDPKPGDKPSFDEAIKQTFRPSSTHENFSPSWSNHWLRLEIQVPKQWQKKEWVELQLDPGCEAMIFSSDGMSLQGITGSYGADRRVDFPLTPEMREGTLELYVEVTCNGMFGVPNGQEGDPDPNRTFSFDSCAIVVKRPQAWKLLWDFEMLEGCVKNMPKDGPLQNKALWAANKIQDTFRRDDMSTIDACRKIAQEVLGKDWEDLEEGLYDVGNRKDREDVALWAIGHTHIDTAWLWPYSATQQKVARSWSTQIALMERYPEYRFTASTAQQYIWLEELYPKLFARLIKATKRGTFQPIGATWVECDGNLPSGESFARQFLYGQRYFESRFGKRCNVFWLPDSFGYNAQLPQIARSSGCDYFFTQKLSWSNVNRFPHNTMMWVGLDGTQIITHLTPVNNYDSMCGVDDLVRGVKNNQNLNVQPTALLLFGFGDGGGGPTAPHLERLRRARATWNNGHTEMPKVGVGRSVQDFFKNVLDITEGGERLPRWVGDVYLEFHRGVQTSHGSIKKHNRQLESAVQRLEWLATHATLLSLQHASVTGNYKYPKDEIDSIWEPLLTNQFHDVLPGSSIRLVYDDAERIYADLHKRVAKATAEAEKVLKGLSALEDGTDFAKGYNTLSIPRKHLARVDPSWESAERDGTNSDGSEYVLLEDKQGTNIVEERTAVVAAREAVYVIQDNSNFTLRNANVCLTVASGFITSIRTLQKRTWVELIPPGRRAGLTIAEDYPPQFDAWETEVYSLNTAEDIPFHEVRISEVGPFRAALRLQAQWGRSSAVVKISLDAIGTSIASCQHSTSGLHFQVEIDWQEKHRLLRFELPTVLNADNASFETPFGVTKRPTTRNTTWEAAKFEVASHKFFDLSESSFGVSILNDCKYGASVEGGRMRLSLLKAPTYPDAHTDEGKHSLNFVILPHSGPLSMLTVNAARELNSPLTRAATTRPSKAFSSPFRLHQDVESSIVLDTIKRGEADFDYHGKTGSGTSVILRFYEALGAHAEASLDIVGLNVQSVVLANLLEDTIGKASDYHVDLTTPADEGWTEVETDFSREAKTLQYQSGPDGEHTRVRLHLRPFQVITLKVQLAA</sequence>
<dbReference type="OrthoDB" id="10261055at2759"/>
<dbReference type="PANTHER" id="PTHR46017:SF1">
    <property type="entry name" value="ALPHA-MANNOSIDASE 2C1"/>
    <property type="match status" value="1"/>
</dbReference>
<dbReference type="SUPFAM" id="SSF74650">
    <property type="entry name" value="Galactose mutarotase-like"/>
    <property type="match status" value="1"/>
</dbReference>
<dbReference type="InterPro" id="IPR000602">
    <property type="entry name" value="Glyco_hydro_38_N"/>
</dbReference>
<dbReference type="Pfam" id="PF07748">
    <property type="entry name" value="Glyco_hydro_38C"/>
    <property type="match status" value="1"/>
</dbReference>
<dbReference type="EMBL" id="CCYA01000221">
    <property type="protein sequence ID" value="CEH13603.1"/>
    <property type="molecule type" value="Genomic_DNA"/>
</dbReference>
<dbReference type="InterPro" id="IPR011330">
    <property type="entry name" value="Glyco_hydro/deAcase_b/a-brl"/>
</dbReference>
<dbReference type="Pfam" id="PF01074">
    <property type="entry name" value="Glyco_hydro_38N"/>
    <property type="match status" value="1"/>
</dbReference>
<dbReference type="InterPro" id="IPR041147">
    <property type="entry name" value="GH38_C"/>
</dbReference>
<dbReference type="Gene3D" id="2.70.98.30">
    <property type="entry name" value="Golgi alpha-mannosidase II, domain 4"/>
    <property type="match status" value="1"/>
</dbReference>
<dbReference type="SMART" id="SM00872">
    <property type="entry name" value="Alpha-mann_mid"/>
    <property type="match status" value="1"/>
</dbReference>
<dbReference type="AlphaFoldDB" id="A0A0P1BC44"/>
<proteinExistence type="inferred from homology"/>
<evidence type="ECO:0000256" key="5">
    <source>
        <dbReference type="ARBA" id="ARBA00022801"/>
    </source>
</evidence>
<dbReference type="SUPFAM" id="SSF88713">
    <property type="entry name" value="Glycoside hydrolase/deacetylase"/>
    <property type="match status" value="1"/>
</dbReference>
<feature type="domain" description="Glycoside hydrolase family 38 central" evidence="7">
    <location>
        <begin position="563"/>
        <end position="649"/>
    </location>
</feature>
<evidence type="ECO:0000256" key="2">
    <source>
        <dbReference type="ARBA" id="ARBA00009792"/>
    </source>
</evidence>
<dbReference type="InterPro" id="IPR037094">
    <property type="entry name" value="Glyco_hydro_38_cen_sf"/>
</dbReference>
<dbReference type="Gene3D" id="3.20.110.10">
    <property type="entry name" value="Glycoside hydrolase 38, N terminal domain"/>
    <property type="match status" value="1"/>
</dbReference>
<dbReference type="STRING" id="401625.A0A0P1BC44"/>
<evidence type="ECO:0000313" key="8">
    <source>
        <dbReference type="EMBL" id="CEH13603.1"/>
    </source>
</evidence>
<dbReference type="GO" id="GO:0006013">
    <property type="term" value="P:mannose metabolic process"/>
    <property type="evidence" value="ECO:0007669"/>
    <property type="project" value="InterPro"/>
</dbReference>
<comment type="catalytic activity">
    <reaction evidence="1">
        <text>Hydrolysis of terminal, non-reducing alpha-D-mannose residues in alpha-D-mannosides.</text>
        <dbReference type="EC" id="3.2.1.24"/>
    </reaction>
</comment>
<dbReference type="InterPro" id="IPR011682">
    <property type="entry name" value="Glyco_hydro_38_C"/>
</dbReference>
<evidence type="ECO:0000256" key="4">
    <source>
        <dbReference type="ARBA" id="ARBA00022723"/>
    </source>
</evidence>
<dbReference type="EC" id="3.2.1.24" evidence="3"/>
<dbReference type="Pfam" id="PF09261">
    <property type="entry name" value="Alpha-mann_mid"/>
    <property type="match status" value="1"/>
</dbReference>
<evidence type="ECO:0000259" key="7">
    <source>
        <dbReference type="SMART" id="SM00872"/>
    </source>
</evidence>
<dbReference type="FunFam" id="3.20.110.10:FF:000002">
    <property type="entry name" value="alpha-mannosidase 2C1 isoform X1"/>
    <property type="match status" value="1"/>
</dbReference>
<evidence type="ECO:0000256" key="1">
    <source>
        <dbReference type="ARBA" id="ARBA00000365"/>
    </source>
</evidence>
<evidence type="ECO:0000256" key="6">
    <source>
        <dbReference type="ARBA" id="ARBA00023295"/>
    </source>
</evidence>
<keyword evidence="9" id="KW-1185">Reference proteome</keyword>
<dbReference type="InterPro" id="IPR028995">
    <property type="entry name" value="Glyco_hydro_57/38_cen_sf"/>
</dbReference>
<organism evidence="8 9">
    <name type="scientific">Ceraceosorus bombacis</name>
    <dbReference type="NCBI Taxonomy" id="401625"/>
    <lineage>
        <taxon>Eukaryota</taxon>
        <taxon>Fungi</taxon>
        <taxon>Dikarya</taxon>
        <taxon>Basidiomycota</taxon>
        <taxon>Ustilaginomycotina</taxon>
        <taxon>Exobasidiomycetes</taxon>
        <taxon>Ceraceosorales</taxon>
        <taxon>Ceraceosoraceae</taxon>
        <taxon>Ceraceosorus</taxon>
    </lineage>
</organism>
<dbReference type="InterPro" id="IPR054723">
    <property type="entry name" value="Ams1-like_N"/>
</dbReference>
<dbReference type="PANTHER" id="PTHR46017">
    <property type="entry name" value="ALPHA-MANNOSIDASE 2C1"/>
    <property type="match status" value="1"/>
</dbReference>
<reference evidence="8 9" key="1">
    <citation type="submission" date="2014-09" db="EMBL/GenBank/DDBJ databases">
        <authorList>
            <person name="Magalhaes I.L.F."/>
            <person name="Oliveira U."/>
            <person name="Santos F.R."/>
            <person name="Vidigal T.H.D.A."/>
            <person name="Brescovit A.D."/>
            <person name="Santos A.J."/>
        </authorList>
    </citation>
    <scope>NUCLEOTIDE SEQUENCE [LARGE SCALE GENOMIC DNA]</scope>
</reference>